<sequence>MRHICCIVRRLHLQGTRTIVDNLDTGYEVTPILTSYQGAWDCYETTLSEEGVAGLYRGFGALMLQLAAHVAVLRMTKFVLTELSNLMSTNAKPTTSVHNPGAPPHTRVPYN</sequence>
<evidence type="ECO:0000313" key="12">
    <source>
        <dbReference type="Proteomes" id="UP001159363"/>
    </source>
</evidence>
<dbReference type="InterPro" id="IPR023395">
    <property type="entry name" value="MCP_dom_sf"/>
</dbReference>
<keyword evidence="6" id="KW-1000">Mitochondrion outer membrane</keyword>
<keyword evidence="5" id="KW-0677">Repeat</keyword>
<protein>
    <submittedName>
        <fullName evidence="11">Uncharacterized protein</fullName>
    </submittedName>
</protein>
<evidence type="ECO:0000256" key="6">
    <source>
        <dbReference type="ARBA" id="ARBA00022787"/>
    </source>
</evidence>
<comment type="caution">
    <text evidence="11">The sequence shown here is derived from an EMBL/GenBank/DDBJ whole genome shotgun (WGS) entry which is preliminary data.</text>
</comment>
<dbReference type="InterPro" id="IPR018108">
    <property type="entry name" value="MCP_transmembrane"/>
</dbReference>
<evidence type="ECO:0000256" key="10">
    <source>
        <dbReference type="SAM" id="MobiDB-lite"/>
    </source>
</evidence>
<dbReference type="SUPFAM" id="SSF103506">
    <property type="entry name" value="Mitochondrial carrier"/>
    <property type="match status" value="1"/>
</dbReference>
<evidence type="ECO:0000256" key="9">
    <source>
        <dbReference type="ARBA" id="ARBA00023136"/>
    </source>
</evidence>
<dbReference type="Proteomes" id="UP001159363">
    <property type="component" value="Chromosome 7"/>
</dbReference>
<feature type="region of interest" description="Disordered" evidence="10">
    <location>
        <begin position="90"/>
        <end position="111"/>
    </location>
</feature>
<evidence type="ECO:0000256" key="4">
    <source>
        <dbReference type="ARBA" id="ARBA00022692"/>
    </source>
</evidence>
<keyword evidence="12" id="KW-1185">Reference proteome</keyword>
<keyword evidence="9" id="KW-0472">Membrane</keyword>
<evidence type="ECO:0000313" key="11">
    <source>
        <dbReference type="EMBL" id="KAJ8876409.1"/>
    </source>
</evidence>
<dbReference type="Gene3D" id="1.50.40.10">
    <property type="entry name" value="Mitochondrial carrier domain"/>
    <property type="match status" value="1"/>
</dbReference>
<comment type="similarity">
    <text evidence="2">Belongs to the mitochondrial carrier (TC 2.A.29) family.</text>
</comment>
<proteinExistence type="inferred from homology"/>
<keyword evidence="4" id="KW-0812">Transmembrane</keyword>
<dbReference type="EMBL" id="JARBHB010000008">
    <property type="protein sequence ID" value="KAJ8876409.1"/>
    <property type="molecule type" value="Genomic_DNA"/>
</dbReference>
<evidence type="ECO:0000256" key="2">
    <source>
        <dbReference type="ARBA" id="ARBA00006375"/>
    </source>
</evidence>
<keyword evidence="7" id="KW-1133">Transmembrane helix</keyword>
<reference evidence="11 12" key="1">
    <citation type="submission" date="2023-02" db="EMBL/GenBank/DDBJ databases">
        <title>LHISI_Scaffold_Assembly.</title>
        <authorList>
            <person name="Stuart O.P."/>
            <person name="Cleave R."/>
            <person name="Magrath M.J.L."/>
            <person name="Mikheyev A.S."/>
        </authorList>
    </citation>
    <scope>NUCLEOTIDE SEQUENCE [LARGE SCALE GENOMIC DNA]</scope>
    <source>
        <strain evidence="11">Daus_M_001</strain>
        <tissue evidence="11">Leg muscle</tissue>
    </source>
</reference>
<comment type="subcellular location">
    <subcellularLocation>
        <location evidence="1">Mitochondrion outer membrane</location>
        <topology evidence="1">Multi-pass membrane protein</topology>
    </subcellularLocation>
</comment>
<dbReference type="Pfam" id="PF00153">
    <property type="entry name" value="Mito_carr"/>
    <property type="match status" value="1"/>
</dbReference>
<dbReference type="PANTHER" id="PTHR21252">
    <property type="entry name" value="TB1 PROTEIN-RELATED"/>
    <property type="match status" value="1"/>
</dbReference>
<evidence type="ECO:0000256" key="1">
    <source>
        <dbReference type="ARBA" id="ARBA00004374"/>
    </source>
</evidence>
<dbReference type="InterPro" id="IPR039158">
    <property type="entry name" value="SLC25A46"/>
</dbReference>
<evidence type="ECO:0000256" key="5">
    <source>
        <dbReference type="ARBA" id="ARBA00022737"/>
    </source>
</evidence>
<evidence type="ECO:0000256" key="8">
    <source>
        <dbReference type="ARBA" id="ARBA00023128"/>
    </source>
</evidence>
<evidence type="ECO:0000256" key="7">
    <source>
        <dbReference type="ARBA" id="ARBA00022989"/>
    </source>
</evidence>
<evidence type="ECO:0000256" key="3">
    <source>
        <dbReference type="ARBA" id="ARBA00022448"/>
    </source>
</evidence>
<name>A0ABQ9GWK3_9NEOP</name>
<gene>
    <name evidence="11" type="ORF">PR048_020854</name>
</gene>
<keyword evidence="8" id="KW-0496">Mitochondrion</keyword>
<organism evidence="11 12">
    <name type="scientific">Dryococelus australis</name>
    <dbReference type="NCBI Taxonomy" id="614101"/>
    <lineage>
        <taxon>Eukaryota</taxon>
        <taxon>Metazoa</taxon>
        <taxon>Ecdysozoa</taxon>
        <taxon>Arthropoda</taxon>
        <taxon>Hexapoda</taxon>
        <taxon>Insecta</taxon>
        <taxon>Pterygota</taxon>
        <taxon>Neoptera</taxon>
        <taxon>Polyneoptera</taxon>
        <taxon>Phasmatodea</taxon>
        <taxon>Verophasmatodea</taxon>
        <taxon>Anareolatae</taxon>
        <taxon>Phasmatidae</taxon>
        <taxon>Eurycanthinae</taxon>
        <taxon>Dryococelus</taxon>
    </lineage>
</organism>
<accession>A0ABQ9GWK3</accession>
<dbReference type="PANTHER" id="PTHR21252:SF2">
    <property type="entry name" value="MITOCHONDRIAL OUTER MEMBRANE PROTEIN SLC25A46"/>
    <property type="match status" value="1"/>
</dbReference>
<keyword evidence="3" id="KW-0813">Transport</keyword>